<organism evidence="5 6">
    <name type="scientific">Labrys monachus</name>
    <dbReference type="NCBI Taxonomy" id="217067"/>
    <lineage>
        <taxon>Bacteria</taxon>
        <taxon>Pseudomonadati</taxon>
        <taxon>Pseudomonadota</taxon>
        <taxon>Alphaproteobacteria</taxon>
        <taxon>Hyphomicrobiales</taxon>
        <taxon>Xanthobacteraceae</taxon>
        <taxon>Labrys</taxon>
    </lineage>
</organism>
<dbReference type="SFLD" id="SFLDS00001">
    <property type="entry name" value="Enolase"/>
    <property type="match status" value="1"/>
</dbReference>
<dbReference type="SUPFAM" id="SSF54826">
    <property type="entry name" value="Enolase N-terminal domain-like"/>
    <property type="match status" value="1"/>
</dbReference>
<dbReference type="PANTHER" id="PTHR13794">
    <property type="entry name" value="ENOLASE SUPERFAMILY, MANDELATE RACEMASE"/>
    <property type="match status" value="1"/>
</dbReference>
<protein>
    <submittedName>
        <fullName evidence="5">L-alanine-DL-glutamate epimerase-like enolase superfamily enzyme</fullName>
    </submittedName>
</protein>
<dbReference type="CDD" id="cd03316">
    <property type="entry name" value="MR_like"/>
    <property type="match status" value="1"/>
</dbReference>
<dbReference type="SMART" id="SM00922">
    <property type="entry name" value="MR_MLE"/>
    <property type="match status" value="1"/>
</dbReference>
<dbReference type="InterPro" id="IPR046945">
    <property type="entry name" value="RHMD-like"/>
</dbReference>
<feature type="domain" description="Mandelate racemase/muconate lactonizing enzyme C-terminal" evidence="4">
    <location>
        <begin position="142"/>
        <end position="249"/>
    </location>
</feature>
<evidence type="ECO:0000259" key="4">
    <source>
        <dbReference type="SMART" id="SM00922"/>
    </source>
</evidence>
<dbReference type="InterPro" id="IPR036849">
    <property type="entry name" value="Enolase-like_C_sf"/>
</dbReference>
<dbReference type="RefSeq" id="WP_307436535.1">
    <property type="nucleotide sequence ID" value="NZ_JAUSVK010000001.1"/>
</dbReference>
<dbReference type="Proteomes" id="UP001237448">
    <property type="component" value="Unassembled WGS sequence"/>
</dbReference>
<comment type="caution">
    <text evidence="5">The sequence shown here is derived from an EMBL/GenBank/DDBJ whole genome shotgun (WGS) entry which is preliminary data.</text>
</comment>
<dbReference type="Gene3D" id="3.30.390.10">
    <property type="entry name" value="Enolase-like, N-terminal domain"/>
    <property type="match status" value="1"/>
</dbReference>
<keyword evidence="2" id="KW-0479">Metal-binding</keyword>
<keyword evidence="3" id="KW-0460">Magnesium</keyword>
<evidence type="ECO:0000313" key="5">
    <source>
        <dbReference type="EMBL" id="MDQ0396368.1"/>
    </source>
</evidence>
<keyword evidence="6" id="KW-1185">Reference proteome</keyword>
<evidence type="ECO:0000256" key="1">
    <source>
        <dbReference type="ARBA" id="ARBA00001946"/>
    </source>
</evidence>
<dbReference type="InterPro" id="IPR013342">
    <property type="entry name" value="Mandelate_racemase_C"/>
</dbReference>
<dbReference type="PANTHER" id="PTHR13794:SF58">
    <property type="entry name" value="MITOCHONDRIAL ENOLASE SUPERFAMILY MEMBER 1"/>
    <property type="match status" value="1"/>
</dbReference>
<evidence type="ECO:0000313" key="6">
    <source>
        <dbReference type="Proteomes" id="UP001237448"/>
    </source>
</evidence>
<proteinExistence type="predicted"/>
<dbReference type="Pfam" id="PF02746">
    <property type="entry name" value="MR_MLE_N"/>
    <property type="match status" value="1"/>
</dbReference>
<evidence type="ECO:0000256" key="2">
    <source>
        <dbReference type="ARBA" id="ARBA00022723"/>
    </source>
</evidence>
<name>A0ABU0FP27_9HYPH</name>
<dbReference type="InterPro" id="IPR029065">
    <property type="entry name" value="Enolase_C-like"/>
</dbReference>
<dbReference type="Pfam" id="PF13378">
    <property type="entry name" value="MR_MLE_C"/>
    <property type="match status" value="1"/>
</dbReference>
<dbReference type="InterPro" id="IPR013341">
    <property type="entry name" value="Mandelate_racemase_N_dom"/>
</dbReference>
<gene>
    <name evidence="5" type="ORF">J3R73_006160</name>
</gene>
<evidence type="ECO:0000256" key="3">
    <source>
        <dbReference type="ARBA" id="ARBA00022842"/>
    </source>
</evidence>
<dbReference type="SFLD" id="SFLDG00179">
    <property type="entry name" value="mandelate_racemase"/>
    <property type="match status" value="1"/>
</dbReference>
<dbReference type="InterPro" id="IPR029017">
    <property type="entry name" value="Enolase-like_N"/>
</dbReference>
<reference evidence="5 6" key="1">
    <citation type="submission" date="2023-07" db="EMBL/GenBank/DDBJ databases">
        <title>Genomic Encyclopedia of Type Strains, Phase IV (KMG-IV): sequencing the most valuable type-strain genomes for metagenomic binning, comparative biology and taxonomic classification.</title>
        <authorList>
            <person name="Goeker M."/>
        </authorList>
    </citation>
    <scope>NUCLEOTIDE SEQUENCE [LARGE SCALE GENOMIC DNA]</scope>
    <source>
        <strain evidence="5 6">DSM 5896</strain>
    </source>
</reference>
<accession>A0ABU0FP27</accession>
<dbReference type="Gene3D" id="3.20.20.120">
    <property type="entry name" value="Enolase-like C-terminal domain"/>
    <property type="match status" value="1"/>
</dbReference>
<dbReference type="SUPFAM" id="SSF51604">
    <property type="entry name" value="Enolase C-terminal domain-like"/>
    <property type="match status" value="1"/>
</dbReference>
<dbReference type="EMBL" id="JAUSVK010000001">
    <property type="protein sequence ID" value="MDQ0396368.1"/>
    <property type="molecule type" value="Genomic_DNA"/>
</dbReference>
<sequence>MQRRRTGRPRTRMKITGIEITHHRLPLDPPFHASWDSQPRVSFDATLVRVTTDEGLTGIGSGDTMSGFAGHERFFIGEDPMAIERHYRILSNIQFHYGRCWPLDLALWDLAGKITGQPVWKLLGGLSNKVAAYASSGTLRNPGQLAEAAEAYLAAGFKALKIRFHRGDWRADIKALEAVRARVGTRLELMVDCNQGWRMSWDAYAPWSLKDAVPVARELERLGVYWMEEPLHRSDREGMRRLREMVDVRIAGGEMTRELYEFRDLIRDGCLDVLQPDAALVGGITGLRRIAAMAQENNLVFTPHTWTNGMGVTANCHLTAGLADAPFIEFPYDPPEWSLPRRDFMMRQPLEVGPDGMITLSDTPGLGYEPDEDMLARTRIG</sequence>
<comment type="cofactor">
    <cofactor evidence="1">
        <name>Mg(2+)</name>
        <dbReference type="ChEBI" id="CHEBI:18420"/>
    </cofactor>
</comment>